<organism evidence="2 3">
    <name type="scientific">Desmospora activa DSM 45169</name>
    <dbReference type="NCBI Taxonomy" id="1121389"/>
    <lineage>
        <taxon>Bacteria</taxon>
        <taxon>Bacillati</taxon>
        <taxon>Bacillota</taxon>
        <taxon>Bacilli</taxon>
        <taxon>Bacillales</taxon>
        <taxon>Thermoactinomycetaceae</taxon>
        <taxon>Desmospora</taxon>
    </lineage>
</organism>
<keyword evidence="1" id="KW-1133">Transmembrane helix</keyword>
<evidence type="ECO:0000313" key="3">
    <source>
        <dbReference type="Proteomes" id="UP000241639"/>
    </source>
</evidence>
<protein>
    <submittedName>
        <fullName evidence="2">Uncharacterized protein</fullName>
    </submittedName>
</protein>
<gene>
    <name evidence="2" type="ORF">C8J48_1353</name>
</gene>
<keyword evidence="1" id="KW-0472">Membrane</keyword>
<proteinExistence type="predicted"/>
<dbReference type="OrthoDB" id="2991037at2"/>
<keyword evidence="1" id="KW-0812">Transmembrane</keyword>
<comment type="caution">
    <text evidence="2">The sequence shown here is derived from an EMBL/GenBank/DDBJ whole genome shotgun (WGS) entry which is preliminary data.</text>
</comment>
<dbReference type="AlphaFoldDB" id="A0A2T4ZA66"/>
<feature type="transmembrane region" description="Helical" evidence="1">
    <location>
        <begin position="12"/>
        <end position="30"/>
    </location>
</feature>
<dbReference type="Proteomes" id="UP000241639">
    <property type="component" value="Unassembled WGS sequence"/>
</dbReference>
<accession>A0A2T4ZA66</accession>
<dbReference type="EMBL" id="PZZP01000001">
    <property type="protein sequence ID" value="PTM58763.1"/>
    <property type="molecule type" value="Genomic_DNA"/>
</dbReference>
<dbReference type="RefSeq" id="WP_107725523.1">
    <property type="nucleotide sequence ID" value="NZ_PZZP01000001.1"/>
</dbReference>
<sequence length="105" mass="12172">MTERLRLRWIPVILGTVIAVNLMLVAMLVARETTALPESLPALSQPGTPRLTTDYQMELEKTTREGNWVVEHYRQVKVRLDTNGREVDRNPTSEVTHIRYWQGKE</sequence>
<evidence type="ECO:0000256" key="1">
    <source>
        <dbReference type="SAM" id="Phobius"/>
    </source>
</evidence>
<name>A0A2T4ZA66_9BACL</name>
<evidence type="ECO:0000313" key="2">
    <source>
        <dbReference type="EMBL" id="PTM58763.1"/>
    </source>
</evidence>
<reference evidence="2 3" key="1">
    <citation type="submission" date="2018-04" db="EMBL/GenBank/DDBJ databases">
        <title>Genomic Encyclopedia of Archaeal and Bacterial Type Strains, Phase II (KMG-II): from individual species to whole genera.</title>
        <authorList>
            <person name="Goeker M."/>
        </authorList>
    </citation>
    <scope>NUCLEOTIDE SEQUENCE [LARGE SCALE GENOMIC DNA]</scope>
    <source>
        <strain evidence="2 3">DSM 45169</strain>
    </source>
</reference>
<keyword evidence="3" id="KW-1185">Reference proteome</keyword>